<feature type="domain" description="Protein kinase" evidence="25">
    <location>
        <begin position="485"/>
        <end position="792"/>
    </location>
</feature>
<evidence type="ECO:0000256" key="11">
    <source>
        <dbReference type="ARBA" id="ARBA00022777"/>
    </source>
</evidence>
<keyword evidence="8" id="KW-0808">Transferase</keyword>
<keyword evidence="15" id="KW-1015">Disulfide bond</keyword>
<dbReference type="InterPro" id="IPR000719">
    <property type="entry name" value="Prot_kinase_dom"/>
</dbReference>
<evidence type="ECO:0000256" key="18">
    <source>
        <dbReference type="ARBA" id="ARBA00023295"/>
    </source>
</evidence>
<dbReference type="InterPro" id="IPR011009">
    <property type="entry name" value="Kinase-like_dom_sf"/>
</dbReference>
<evidence type="ECO:0000259" key="25">
    <source>
        <dbReference type="PROSITE" id="PS50011"/>
    </source>
</evidence>
<keyword evidence="6" id="KW-0964">Secreted</keyword>
<dbReference type="GO" id="GO:0006032">
    <property type="term" value="P:chitin catabolic process"/>
    <property type="evidence" value="ECO:0007669"/>
    <property type="project" value="UniProtKB-KW"/>
</dbReference>
<evidence type="ECO:0000256" key="21">
    <source>
        <dbReference type="ARBA" id="ARBA00048679"/>
    </source>
</evidence>
<dbReference type="Pfam" id="PF08276">
    <property type="entry name" value="PAN_2"/>
    <property type="match status" value="1"/>
</dbReference>
<accession>A0AAQ3N2P7</accession>
<dbReference type="GO" id="GO:0000272">
    <property type="term" value="P:polysaccharide catabolic process"/>
    <property type="evidence" value="ECO:0007669"/>
    <property type="project" value="UniProtKB-KW"/>
</dbReference>
<dbReference type="GO" id="GO:0005576">
    <property type="term" value="C:extracellular region"/>
    <property type="evidence" value="ECO:0007669"/>
    <property type="project" value="UniProtKB-SubCell"/>
</dbReference>
<dbReference type="CDD" id="cd02877">
    <property type="entry name" value="GH18_hevamine_XipI_class_III"/>
    <property type="match status" value="1"/>
</dbReference>
<evidence type="ECO:0000256" key="4">
    <source>
        <dbReference type="ARBA" id="ARBA00012513"/>
    </source>
</evidence>
<evidence type="ECO:0000256" key="17">
    <source>
        <dbReference type="ARBA" id="ARBA00023277"/>
    </source>
</evidence>
<evidence type="ECO:0000256" key="14">
    <source>
        <dbReference type="ARBA" id="ARBA00023024"/>
    </source>
</evidence>
<evidence type="ECO:0000256" key="3">
    <source>
        <dbReference type="ARBA" id="ARBA00009121"/>
    </source>
</evidence>
<evidence type="ECO:0000256" key="9">
    <source>
        <dbReference type="ARBA" id="ARBA00022729"/>
    </source>
</evidence>
<keyword evidence="23" id="KW-1133">Transmembrane helix</keyword>
<evidence type="ECO:0000256" key="12">
    <source>
        <dbReference type="ARBA" id="ARBA00022801"/>
    </source>
</evidence>
<organism evidence="27 28">
    <name type="scientific">Vigna mungo</name>
    <name type="common">Black gram</name>
    <name type="synonym">Phaseolus mungo</name>
    <dbReference type="NCBI Taxonomy" id="3915"/>
    <lineage>
        <taxon>Eukaryota</taxon>
        <taxon>Viridiplantae</taxon>
        <taxon>Streptophyta</taxon>
        <taxon>Embryophyta</taxon>
        <taxon>Tracheophyta</taxon>
        <taxon>Spermatophyta</taxon>
        <taxon>Magnoliopsida</taxon>
        <taxon>eudicotyledons</taxon>
        <taxon>Gunneridae</taxon>
        <taxon>Pentapetalae</taxon>
        <taxon>rosids</taxon>
        <taxon>fabids</taxon>
        <taxon>Fabales</taxon>
        <taxon>Fabaceae</taxon>
        <taxon>Papilionoideae</taxon>
        <taxon>50 kb inversion clade</taxon>
        <taxon>NPAAA clade</taxon>
        <taxon>indigoferoid/millettioid clade</taxon>
        <taxon>Phaseoleae</taxon>
        <taxon>Vigna</taxon>
    </lineage>
</organism>
<dbReference type="PROSITE" id="PS00108">
    <property type="entry name" value="PROTEIN_KINASE_ST"/>
    <property type="match status" value="1"/>
</dbReference>
<feature type="chain" id="PRO_5042916226" description="Acidic endochitinase" evidence="24">
    <location>
        <begin position="21"/>
        <end position="824"/>
    </location>
</feature>
<dbReference type="InterPro" id="IPR008271">
    <property type="entry name" value="Ser/Thr_kinase_AS"/>
</dbReference>
<comment type="catalytic activity">
    <reaction evidence="1">
        <text>Random endo-hydrolysis of N-acetyl-beta-D-glucosaminide (1-&gt;4)-beta-linkages in chitin and chitodextrins.</text>
        <dbReference type="EC" id="3.2.1.14"/>
    </reaction>
</comment>
<dbReference type="FunFam" id="1.10.510.10:FF:000060">
    <property type="entry name" value="G-type lectin S-receptor-like serine/threonine-protein kinase"/>
    <property type="match status" value="1"/>
</dbReference>
<dbReference type="InterPro" id="IPR003609">
    <property type="entry name" value="Pan_app"/>
</dbReference>
<keyword evidence="11" id="KW-0418">Kinase</keyword>
<evidence type="ECO:0000256" key="7">
    <source>
        <dbReference type="ARBA" id="ARBA00022527"/>
    </source>
</evidence>
<dbReference type="GO" id="GO:0005524">
    <property type="term" value="F:ATP binding"/>
    <property type="evidence" value="ECO:0007669"/>
    <property type="project" value="UniProtKB-KW"/>
</dbReference>
<evidence type="ECO:0000256" key="5">
    <source>
        <dbReference type="ARBA" id="ARBA00012729"/>
    </source>
</evidence>
<dbReference type="PROSITE" id="PS50011">
    <property type="entry name" value="PROTEIN_KINASE_DOM"/>
    <property type="match status" value="1"/>
</dbReference>
<keyword evidence="13" id="KW-0067">ATP-binding</keyword>
<dbReference type="Pfam" id="PF00704">
    <property type="entry name" value="Glyco_hydro_18"/>
    <property type="match status" value="1"/>
</dbReference>
<evidence type="ECO:0000256" key="23">
    <source>
        <dbReference type="SAM" id="Phobius"/>
    </source>
</evidence>
<keyword evidence="19" id="KW-0624">Polysaccharide degradation</keyword>
<evidence type="ECO:0000256" key="8">
    <source>
        <dbReference type="ARBA" id="ARBA00022679"/>
    </source>
</evidence>
<sequence>MRSVFPSLLFFLFLLQPSEGEHIGIYWGQKANEGNLTETCATGKYSHVNIAFLSTFGKGQTPKLDLAGHCDASTNGCTEMGREIRNCQKQGIKVMLSIGGGSGDYSIISLEDAKNVSDYLWNNFLGGSSSSRPFGDVVLDGIDFDIQTGESSFLGNLSLQLISYSQTRKVYLSAAPQCPFPDAKLDSVLATGLFDYVWIQFYNNPPCQYTDNNFDNLLKAWNLWSTSLKAGRMFLGLPADQAAAGSGYVPADVLVSKILPEIKKSSNYGGVMLWSRYEDETSGYSSYIINFHINQTVDSLCTQQSLPACRSSEGGFVESFGNMSTVGIQVYAGSNGTQCCEIICRNNCSCQAYAPINRKNNTGCQIWLKGTELVRASADKSLPIYVSVALLPEDKGTSRFPTTTVNRWYIWLIVGVAAAFAIPVIFSLWRALWRNYKAKVERKKMQEKLLHDIGGNSRKSKNNGKTSNGVEIFTFETIVAATENFSAANKLGEGGFGPVYKGTLRDQQEVAIKRLSKSSGQGVIEFKNEAKLMAKLQHTHLVKLLGFCIQRDERILVYEYMPNKSLDFYLFGKTVPDVSMKYHFNNHADFITDSARKNLLDWQKRLNIIGGIAQGLLYLHKYSRLKVIHRDLKAGNILLDHEMNPKISDFGMARIFGVRASEENTNRIVGTYGYMAPEYAINGVVSIKIDVFSFGVLLLETLSCKKNNSRYDSDRPLNLIGYAWQLWNEGRALGLIDPDSYELCPQNAVLRCIHIGLLCVQDRATDRPTMEDIVSFLSNDTMQLPQPKQPAFFINVVVEDSVLPYSRQELHSSNDLTLSSTHGR</sequence>
<keyword evidence="7" id="KW-0723">Serine/threonine-protein kinase</keyword>
<name>A0AAQ3N2P7_VIGMU</name>
<dbReference type="FunFam" id="3.20.20.80:FF:000015">
    <property type="entry name" value="Acidic endochitinase SE2"/>
    <property type="match status" value="1"/>
</dbReference>
<dbReference type="SMART" id="SM00220">
    <property type="entry name" value="S_TKc"/>
    <property type="match status" value="1"/>
</dbReference>
<dbReference type="GO" id="GO:0005886">
    <property type="term" value="C:plasma membrane"/>
    <property type="evidence" value="ECO:0007669"/>
    <property type="project" value="TreeGrafter"/>
</dbReference>
<evidence type="ECO:0000259" key="26">
    <source>
        <dbReference type="PROSITE" id="PS51910"/>
    </source>
</evidence>
<keyword evidence="14" id="KW-0146">Chitin degradation</keyword>
<dbReference type="AlphaFoldDB" id="A0AAQ3N2P7"/>
<dbReference type="Gene3D" id="3.30.200.20">
    <property type="entry name" value="Phosphorylase Kinase, domain 1"/>
    <property type="match status" value="1"/>
</dbReference>
<evidence type="ECO:0000256" key="20">
    <source>
        <dbReference type="ARBA" id="ARBA00047899"/>
    </source>
</evidence>
<keyword evidence="16" id="KW-0325">Glycoprotein</keyword>
<dbReference type="Pfam" id="PF07714">
    <property type="entry name" value="PK_Tyr_Ser-Thr"/>
    <property type="match status" value="1"/>
</dbReference>
<comment type="similarity">
    <text evidence="3">Belongs to the glycosyl hydrolase 18 family. Chitinase class II subfamily.</text>
</comment>
<dbReference type="Pfam" id="PF11883">
    <property type="entry name" value="DUF3403"/>
    <property type="match status" value="1"/>
</dbReference>
<dbReference type="EC" id="2.7.11.1" evidence="4"/>
<dbReference type="EMBL" id="CP144693">
    <property type="protein sequence ID" value="WVZ01296.1"/>
    <property type="molecule type" value="Genomic_DNA"/>
</dbReference>
<dbReference type="FunFam" id="3.30.200.20:FF:000195">
    <property type="entry name" value="G-type lectin S-receptor-like serine/threonine-protein kinase"/>
    <property type="match status" value="1"/>
</dbReference>
<keyword evidence="23" id="KW-0472">Membrane</keyword>
<evidence type="ECO:0000256" key="6">
    <source>
        <dbReference type="ARBA" id="ARBA00022525"/>
    </source>
</evidence>
<dbReference type="Proteomes" id="UP001374535">
    <property type="component" value="Chromosome 8"/>
</dbReference>
<evidence type="ECO:0000256" key="19">
    <source>
        <dbReference type="ARBA" id="ARBA00023326"/>
    </source>
</evidence>
<comment type="subcellular location">
    <subcellularLocation>
        <location evidence="2">Secreted</location>
        <location evidence="2">Extracellular space</location>
    </subcellularLocation>
</comment>
<evidence type="ECO:0000256" key="16">
    <source>
        <dbReference type="ARBA" id="ARBA00023180"/>
    </source>
</evidence>
<evidence type="ECO:0000256" key="1">
    <source>
        <dbReference type="ARBA" id="ARBA00000822"/>
    </source>
</evidence>
<keyword evidence="23" id="KW-0812">Transmembrane</keyword>
<evidence type="ECO:0000313" key="27">
    <source>
        <dbReference type="EMBL" id="WVZ01296.1"/>
    </source>
</evidence>
<keyword evidence="17" id="KW-0119">Carbohydrate metabolism</keyword>
<evidence type="ECO:0000256" key="15">
    <source>
        <dbReference type="ARBA" id="ARBA00023157"/>
    </source>
</evidence>
<dbReference type="PANTHER" id="PTHR27002">
    <property type="entry name" value="RECEPTOR-LIKE SERINE/THREONINE-PROTEIN KINASE SD1-8"/>
    <property type="match status" value="1"/>
</dbReference>
<evidence type="ECO:0000313" key="28">
    <source>
        <dbReference type="Proteomes" id="UP001374535"/>
    </source>
</evidence>
<reference evidence="27 28" key="1">
    <citation type="journal article" date="2023" name="Life. Sci Alliance">
        <title>Evolutionary insights into 3D genome organization and epigenetic landscape of Vigna mungo.</title>
        <authorList>
            <person name="Junaid A."/>
            <person name="Singh B."/>
            <person name="Bhatia S."/>
        </authorList>
    </citation>
    <scope>NUCLEOTIDE SEQUENCE [LARGE SCALE GENOMIC DNA]</scope>
    <source>
        <strain evidence="27">Urdbean</strain>
    </source>
</reference>
<feature type="domain" description="GH18" evidence="26">
    <location>
        <begin position="21"/>
        <end position="295"/>
    </location>
</feature>
<evidence type="ECO:0000256" key="10">
    <source>
        <dbReference type="ARBA" id="ARBA00022741"/>
    </source>
</evidence>
<comment type="catalytic activity">
    <reaction evidence="21">
        <text>L-seryl-[protein] + ATP = O-phospho-L-seryl-[protein] + ADP + H(+)</text>
        <dbReference type="Rhea" id="RHEA:17989"/>
        <dbReference type="Rhea" id="RHEA-COMP:9863"/>
        <dbReference type="Rhea" id="RHEA-COMP:11604"/>
        <dbReference type="ChEBI" id="CHEBI:15378"/>
        <dbReference type="ChEBI" id="CHEBI:29999"/>
        <dbReference type="ChEBI" id="CHEBI:30616"/>
        <dbReference type="ChEBI" id="CHEBI:83421"/>
        <dbReference type="ChEBI" id="CHEBI:456216"/>
        <dbReference type="EC" id="2.7.11.1"/>
    </reaction>
</comment>
<feature type="signal peptide" evidence="24">
    <location>
        <begin position="1"/>
        <end position="20"/>
    </location>
</feature>
<dbReference type="GO" id="GO:0004674">
    <property type="term" value="F:protein serine/threonine kinase activity"/>
    <property type="evidence" value="ECO:0007669"/>
    <property type="project" value="UniProtKB-KW"/>
</dbReference>
<gene>
    <name evidence="27" type="ORF">V8G54_027365</name>
</gene>
<dbReference type="Gene3D" id="3.20.20.80">
    <property type="entry name" value="Glycosidases"/>
    <property type="match status" value="1"/>
</dbReference>
<dbReference type="PROSITE" id="PS51910">
    <property type="entry name" value="GH18_2"/>
    <property type="match status" value="1"/>
</dbReference>
<evidence type="ECO:0000256" key="22">
    <source>
        <dbReference type="ARBA" id="ARBA00073139"/>
    </source>
</evidence>
<dbReference type="GO" id="GO:0008843">
    <property type="term" value="F:endochitinase activity"/>
    <property type="evidence" value="ECO:0007669"/>
    <property type="project" value="UniProtKB-EC"/>
</dbReference>
<dbReference type="PANTHER" id="PTHR27002:SF926">
    <property type="entry name" value="OS07G0535800 PROTEIN"/>
    <property type="match status" value="1"/>
</dbReference>
<proteinExistence type="inferred from homology"/>
<dbReference type="InterPro" id="IPR001245">
    <property type="entry name" value="Ser-Thr/Tyr_kinase_cat_dom"/>
</dbReference>
<evidence type="ECO:0000256" key="13">
    <source>
        <dbReference type="ARBA" id="ARBA00022840"/>
    </source>
</evidence>
<dbReference type="InterPro" id="IPR045321">
    <property type="entry name" value="Cts1-like"/>
</dbReference>
<keyword evidence="9 24" id="KW-0732">Signal</keyword>
<comment type="catalytic activity">
    <reaction evidence="20">
        <text>L-threonyl-[protein] + ATP = O-phospho-L-threonyl-[protein] + ADP + H(+)</text>
        <dbReference type="Rhea" id="RHEA:46608"/>
        <dbReference type="Rhea" id="RHEA-COMP:11060"/>
        <dbReference type="Rhea" id="RHEA-COMP:11605"/>
        <dbReference type="ChEBI" id="CHEBI:15378"/>
        <dbReference type="ChEBI" id="CHEBI:30013"/>
        <dbReference type="ChEBI" id="CHEBI:30616"/>
        <dbReference type="ChEBI" id="CHEBI:61977"/>
        <dbReference type="ChEBI" id="CHEBI:456216"/>
        <dbReference type="EC" id="2.7.11.1"/>
    </reaction>
</comment>
<dbReference type="InterPro" id="IPR021820">
    <property type="entry name" value="S-locus_recpt_kinase_C"/>
</dbReference>
<keyword evidence="10" id="KW-0547">Nucleotide-binding</keyword>
<feature type="transmembrane region" description="Helical" evidence="23">
    <location>
        <begin position="408"/>
        <end position="433"/>
    </location>
</feature>
<evidence type="ECO:0000256" key="2">
    <source>
        <dbReference type="ARBA" id="ARBA00004239"/>
    </source>
</evidence>
<keyword evidence="18" id="KW-0326">Glycosidase</keyword>
<protein>
    <recommendedName>
        <fullName evidence="22">Acidic endochitinase</fullName>
        <ecNumber evidence="4">2.7.11.1</ecNumber>
        <ecNumber evidence="5">3.2.1.14</ecNumber>
    </recommendedName>
</protein>
<dbReference type="SUPFAM" id="SSF56112">
    <property type="entry name" value="Protein kinase-like (PK-like)"/>
    <property type="match status" value="1"/>
</dbReference>
<dbReference type="EC" id="3.2.1.14" evidence="5"/>
<dbReference type="Gene3D" id="1.10.510.10">
    <property type="entry name" value="Transferase(Phosphotransferase) domain 1"/>
    <property type="match status" value="1"/>
</dbReference>
<keyword evidence="28" id="KW-1185">Reference proteome</keyword>
<dbReference type="InterPro" id="IPR017853">
    <property type="entry name" value="GH"/>
</dbReference>
<evidence type="ECO:0000256" key="24">
    <source>
        <dbReference type="SAM" id="SignalP"/>
    </source>
</evidence>
<dbReference type="SUPFAM" id="SSF51445">
    <property type="entry name" value="(Trans)glycosidases"/>
    <property type="match status" value="1"/>
</dbReference>
<dbReference type="InterPro" id="IPR001223">
    <property type="entry name" value="Glyco_hydro18_cat"/>
</dbReference>
<keyword evidence="12" id="KW-0378">Hydrolase</keyword>